<dbReference type="KEGG" id="pmui:G4G71_11830"/>
<accession>A0A7Z3GPY1</accession>
<feature type="chain" id="PRO_5031141264" description="Lipoprotein" evidence="1">
    <location>
        <begin position="32"/>
        <end position="129"/>
    </location>
</feature>
<sequence length="129" mass="13317">MNTQRPIANRPAARIALGSLLLAAASLTGCAATSESQLSWDSLGGMTAQDSSAYLNCVDGRLTPGTATFVSDSGTTRQLLTGSADPLQASGIVQVTPIAGGNHFSAYQRSAWQDKGELLDAAYQCSQHG</sequence>
<keyword evidence="3" id="KW-1185">Reference proteome</keyword>
<name>A0A7Z3GPY1_9PSED</name>
<gene>
    <name evidence="2" type="ORF">G4G71_11830</name>
</gene>
<evidence type="ECO:0000256" key="1">
    <source>
        <dbReference type="SAM" id="SignalP"/>
    </source>
</evidence>
<protein>
    <recommendedName>
        <fullName evidence="4">Lipoprotein</fullName>
    </recommendedName>
</protein>
<feature type="signal peptide" evidence="1">
    <location>
        <begin position="1"/>
        <end position="31"/>
    </location>
</feature>
<evidence type="ECO:0000313" key="3">
    <source>
        <dbReference type="Proteomes" id="UP000502549"/>
    </source>
</evidence>
<evidence type="ECO:0008006" key="4">
    <source>
        <dbReference type="Google" id="ProtNLM"/>
    </source>
</evidence>
<dbReference type="AlphaFoldDB" id="A0A7Z3GPY1"/>
<evidence type="ECO:0000313" key="2">
    <source>
        <dbReference type="EMBL" id="QJP08535.1"/>
    </source>
</evidence>
<organism evidence="2 3">
    <name type="scientific">Pseudomonas multiresinivorans</name>
    <dbReference type="NCBI Taxonomy" id="95301"/>
    <lineage>
        <taxon>Bacteria</taxon>
        <taxon>Pseudomonadati</taxon>
        <taxon>Pseudomonadota</taxon>
        <taxon>Gammaproteobacteria</taxon>
        <taxon>Pseudomonadales</taxon>
        <taxon>Pseudomonadaceae</taxon>
        <taxon>Pseudomonas</taxon>
    </lineage>
</organism>
<dbReference type="PROSITE" id="PS51257">
    <property type="entry name" value="PROKAR_LIPOPROTEIN"/>
    <property type="match status" value="1"/>
</dbReference>
<proteinExistence type="predicted"/>
<dbReference type="Proteomes" id="UP000502549">
    <property type="component" value="Chromosome"/>
</dbReference>
<reference evidence="2 3" key="1">
    <citation type="submission" date="2020-02" db="EMBL/GenBank/DDBJ databases">
        <title>Complete genome sequence of Pseudomonas multiresinivorans ORNL1.</title>
        <authorList>
            <person name="Podar M."/>
        </authorList>
    </citation>
    <scope>NUCLEOTIDE SEQUENCE [LARGE SCALE GENOMIC DNA]</scope>
    <source>
        <strain evidence="3">populi</strain>
    </source>
</reference>
<dbReference type="EMBL" id="CP048833">
    <property type="protein sequence ID" value="QJP08535.1"/>
    <property type="molecule type" value="Genomic_DNA"/>
</dbReference>
<dbReference type="RefSeq" id="WP_169937853.1">
    <property type="nucleotide sequence ID" value="NZ_CP048833.1"/>
</dbReference>
<keyword evidence="1" id="KW-0732">Signal</keyword>